<keyword evidence="2" id="KW-0732">Signal</keyword>
<dbReference type="OrthoDB" id="9767116at2"/>
<feature type="compositionally biased region" description="Low complexity" evidence="1">
    <location>
        <begin position="831"/>
        <end position="842"/>
    </location>
</feature>
<dbReference type="NCBIfam" id="TIGR03901">
    <property type="entry name" value="MYXO-CTERM"/>
    <property type="match status" value="1"/>
</dbReference>
<accession>A0A5C6WZ15</accession>
<feature type="region of interest" description="Disordered" evidence="1">
    <location>
        <begin position="811"/>
        <end position="842"/>
    </location>
</feature>
<keyword evidence="5" id="KW-1185">Reference proteome</keyword>
<evidence type="ECO:0000259" key="3">
    <source>
        <dbReference type="PROSITE" id="PS50853"/>
    </source>
</evidence>
<evidence type="ECO:0000313" key="4">
    <source>
        <dbReference type="EMBL" id="TXD34783.1"/>
    </source>
</evidence>
<dbReference type="Gene3D" id="2.60.40.10">
    <property type="entry name" value="Immunoglobulins"/>
    <property type="match status" value="2"/>
</dbReference>
<dbReference type="InterPro" id="IPR003961">
    <property type="entry name" value="FN3_dom"/>
</dbReference>
<dbReference type="AlphaFoldDB" id="A0A5C6WZ15"/>
<evidence type="ECO:0000256" key="1">
    <source>
        <dbReference type="SAM" id="MobiDB-lite"/>
    </source>
</evidence>
<feature type="chain" id="PRO_5022981258" description="Fibronectin type-III domain-containing protein" evidence="2">
    <location>
        <begin position="30"/>
        <end position="863"/>
    </location>
</feature>
<organism evidence="4 5">
    <name type="scientific">Lujinxingia vulgaris</name>
    <dbReference type="NCBI Taxonomy" id="2600176"/>
    <lineage>
        <taxon>Bacteria</taxon>
        <taxon>Deltaproteobacteria</taxon>
        <taxon>Bradymonadales</taxon>
        <taxon>Lujinxingiaceae</taxon>
        <taxon>Lujinxingia</taxon>
    </lineage>
</organism>
<dbReference type="SUPFAM" id="SSF49478">
    <property type="entry name" value="Cna protein B-type domain"/>
    <property type="match status" value="1"/>
</dbReference>
<dbReference type="RefSeq" id="WP_146982872.1">
    <property type="nucleotide sequence ID" value="NZ_VOSM01000012.1"/>
</dbReference>
<evidence type="ECO:0000313" key="5">
    <source>
        <dbReference type="Proteomes" id="UP000321412"/>
    </source>
</evidence>
<reference evidence="4 5" key="1">
    <citation type="submission" date="2019-08" db="EMBL/GenBank/DDBJ databases">
        <title>Bradymonadales sp. TMQ4.</title>
        <authorList>
            <person name="Liang Q."/>
        </authorList>
    </citation>
    <scope>NUCLEOTIDE SEQUENCE [LARGE SCALE GENOMIC DNA]</scope>
    <source>
        <strain evidence="4 5">TMQ4</strain>
    </source>
</reference>
<proteinExistence type="predicted"/>
<comment type="caution">
    <text evidence="4">The sequence shown here is derived from an EMBL/GenBank/DDBJ whole genome shotgun (WGS) entry which is preliminary data.</text>
</comment>
<protein>
    <recommendedName>
        <fullName evidence="3">Fibronectin type-III domain-containing protein</fullName>
    </recommendedName>
</protein>
<dbReference type="Proteomes" id="UP000321412">
    <property type="component" value="Unassembled WGS sequence"/>
</dbReference>
<evidence type="ECO:0000256" key="2">
    <source>
        <dbReference type="SAM" id="SignalP"/>
    </source>
</evidence>
<dbReference type="PROSITE" id="PS50853">
    <property type="entry name" value="FN3"/>
    <property type="match status" value="1"/>
</dbReference>
<dbReference type="SUPFAM" id="SSF49265">
    <property type="entry name" value="Fibronectin type III"/>
    <property type="match status" value="1"/>
</dbReference>
<dbReference type="InterPro" id="IPR013783">
    <property type="entry name" value="Ig-like_fold"/>
</dbReference>
<gene>
    <name evidence="4" type="ORF">FRC98_18295</name>
</gene>
<feature type="signal peptide" evidence="2">
    <location>
        <begin position="1"/>
        <end position="29"/>
    </location>
</feature>
<dbReference type="InterPro" id="IPR024038">
    <property type="entry name" value="MYXO-CTERM"/>
</dbReference>
<feature type="domain" description="Fibronectin type-III" evidence="3">
    <location>
        <begin position="595"/>
        <end position="702"/>
    </location>
</feature>
<sequence>MSKRYLQYRGWLGAGCVAAVTLIGAPAFAATLSGATFSAEAGTAVSNMEVRLWKAGEKGYGIVDTITSGAGGAYQFEGVATGTYKIDARMGPGLTGHYGDTWYDEAEPMSEGLFFSDADVIEVTEGDTLADLNVYLPLTGGFDGRITSPAGVGLQGIGVRAESIVDHRYHHNHFTKQQGPVSGAFSMRGLISTGDGHSYRLLLYDPLGRYETQVLDGPFSVTESSAGALGNFPLVDMGADANEPNNEAAAGVAIDALPYSSEGAIITPRGSDVDYYCVEVDPGDRLIARARALIEVDGQTREHPWVDPILSVWNPAGPALIASNDDDPAGGTLSSLLDTGELEGGRHCFVVSTFGDADWTGAGQQSAGRYAFDVEMGNRRPFIEVSHEEAPLPAEITVSEGDLVEFSMIYGDIDGDVLDVSVVHLDALGQEVAGTLAPGDQGDVYTWDVAQTAAPNGPFEITFIVSDGEYTAEATVVVTVEQVNVAPGLPVLLSPIAGERVSINAVPLSWENAVDVDEDLLTYDVMVRENSTESEVGQDVTVDEGAEGQTEWRTEALTENALVYWRVRAFDGDPATGYGMWTDWETFRVDTTNEPPGIPEIRKPVPGELVLSLTPRISTTKPADPEDDPVAILMEIAEASSFEEVLVASGEIPADDAAQAVEWTVTEALTGGQEYFVRARATDDRGAQSDWSEPLSFRVRAPDSLTAPVIGAEMGARCSGDFLMSEEGLLESLTVDNIDANGDALSFELEISREDQVVFSSETPQSEGAQTTIAIDEGTFSEPGTYLVRVRAIGGGEEGPWSECTPRLVADEEQPEEPEGPRVTITDQEDGCGCTSTSGSGQGSALALLLGWLLITRRRKRDA</sequence>
<dbReference type="EMBL" id="VOSM01000012">
    <property type="protein sequence ID" value="TXD34783.1"/>
    <property type="molecule type" value="Genomic_DNA"/>
</dbReference>
<dbReference type="InterPro" id="IPR036116">
    <property type="entry name" value="FN3_sf"/>
</dbReference>
<name>A0A5C6WZ15_9DELT</name>